<keyword evidence="2" id="KW-1185">Reference proteome</keyword>
<feature type="non-terminal residue" evidence="1">
    <location>
        <position position="106"/>
    </location>
</feature>
<reference evidence="1" key="1">
    <citation type="submission" date="2021-06" db="EMBL/GenBank/DDBJ databases">
        <authorList>
            <person name="Kallberg Y."/>
            <person name="Tangrot J."/>
            <person name="Rosling A."/>
        </authorList>
    </citation>
    <scope>NUCLEOTIDE SEQUENCE</scope>
    <source>
        <strain evidence="1">CL551</strain>
    </source>
</reference>
<protein>
    <submittedName>
        <fullName evidence="1">3790_t:CDS:1</fullName>
    </submittedName>
</protein>
<evidence type="ECO:0000313" key="2">
    <source>
        <dbReference type="Proteomes" id="UP000789342"/>
    </source>
</evidence>
<name>A0A9N9CEF5_9GLOM</name>
<accession>A0A9N9CEF5</accession>
<dbReference type="Proteomes" id="UP000789342">
    <property type="component" value="Unassembled WGS sequence"/>
</dbReference>
<sequence length="106" mass="12682">MSTKISFQKREFNESEIFDIALKIFDEFDTAKYIRYSTLESFFLSNNGYKYFNEFNVESARSDKQKADFLKLINKKLINDDLIHNEGKSNYELFSKMKKEVFDDID</sequence>
<organism evidence="1 2">
    <name type="scientific">Acaulospora morrowiae</name>
    <dbReference type="NCBI Taxonomy" id="94023"/>
    <lineage>
        <taxon>Eukaryota</taxon>
        <taxon>Fungi</taxon>
        <taxon>Fungi incertae sedis</taxon>
        <taxon>Mucoromycota</taxon>
        <taxon>Glomeromycotina</taxon>
        <taxon>Glomeromycetes</taxon>
        <taxon>Diversisporales</taxon>
        <taxon>Acaulosporaceae</taxon>
        <taxon>Acaulospora</taxon>
    </lineage>
</organism>
<gene>
    <name evidence="1" type="ORF">AMORRO_LOCUS7691</name>
</gene>
<evidence type="ECO:0000313" key="1">
    <source>
        <dbReference type="EMBL" id="CAG8598855.1"/>
    </source>
</evidence>
<proteinExistence type="predicted"/>
<dbReference type="AlphaFoldDB" id="A0A9N9CEF5"/>
<dbReference type="EMBL" id="CAJVPV010005990">
    <property type="protein sequence ID" value="CAG8598855.1"/>
    <property type="molecule type" value="Genomic_DNA"/>
</dbReference>
<comment type="caution">
    <text evidence="1">The sequence shown here is derived from an EMBL/GenBank/DDBJ whole genome shotgun (WGS) entry which is preliminary data.</text>
</comment>